<dbReference type="Pfam" id="PF11799">
    <property type="entry name" value="IMS_C"/>
    <property type="match status" value="1"/>
</dbReference>
<dbReference type="Gene3D" id="3.40.1170.60">
    <property type="match status" value="1"/>
</dbReference>
<dbReference type="InterPro" id="IPR043128">
    <property type="entry name" value="Rev_trsase/Diguanyl_cyclase"/>
</dbReference>
<dbReference type="AlphaFoldDB" id="A0A3Q9FS00"/>
<accession>A0A3Q9FS00</accession>
<comment type="similarity">
    <text evidence="1">Belongs to the DNA polymerase type-Y family.</text>
</comment>
<name>A0A3Q9FS00_9BACT</name>
<dbReference type="Pfam" id="PF13438">
    <property type="entry name" value="DUF4113"/>
    <property type="match status" value="1"/>
</dbReference>
<dbReference type="Gene3D" id="3.30.70.270">
    <property type="match status" value="1"/>
</dbReference>
<reference evidence="7 8" key="1">
    <citation type="submission" date="2018-12" db="EMBL/GenBank/DDBJ databases">
        <title>Flammeovirga pectinis sp. nov., isolated from the gut of the Korean scallop, Patinopecten yessoensis.</title>
        <authorList>
            <person name="Bae J.-W."/>
            <person name="Jeong Y.-S."/>
            <person name="Kang W."/>
        </authorList>
    </citation>
    <scope>NUCLEOTIDE SEQUENCE [LARGE SCALE GENOMIC DNA]</scope>
    <source>
        <strain evidence="7 8">L12M1</strain>
    </source>
</reference>
<dbReference type="GO" id="GO:0003887">
    <property type="term" value="F:DNA-directed DNA polymerase activity"/>
    <property type="evidence" value="ECO:0007669"/>
    <property type="project" value="TreeGrafter"/>
</dbReference>
<dbReference type="InterPro" id="IPR025188">
    <property type="entry name" value="DUF4113"/>
</dbReference>
<protein>
    <submittedName>
        <fullName evidence="7">Y-family DNA polymerase</fullName>
    </submittedName>
</protein>
<keyword evidence="4" id="KW-0234">DNA repair</keyword>
<dbReference type="KEGG" id="fll:EI427_13170"/>
<dbReference type="InterPro" id="IPR036775">
    <property type="entry name" value="DNA_pol_Y-fam_lit_finger_sf"/>
</dbReference>
<feature type="domain" description="UmuC" evidence="6">
    <location>
        <begin position="13"/>
        <end position="195"/>
    </location>
</feature>
<dbReference type="GO" id="GO:0042276">
    <property type="term" value="P:error-prone translesion synthesis"/>
    <property type="evidence" value="ECO:0007669"/>
    <property type="project" value="TreeGrafter"/>
</dbReference>
<dbReference type="SUPFAM" id="SSF100879">
    <property type="entry name" value="Lesion bypass DNA polymerase (Y-family), little finger domain"/>
    <property type="match status" value="1"/>
</dbReference>
<keyword evidence="5" id="KW-0742">SOS response</keyword>
<keyword evidence="3" id="KW-0741">SOS mutagenesis</keyword>
<evidence type="ECO:0000256" key="4">
    <source>
        <dbReference type="ARBA" id="ARBA00023204"/>
    </source>
</evidence>
<dbReference type="InterPro" id="IPR043502">
    <property type="entry name" value="DNA/RNA_pol_sf"/>
</dbReference>
<dbReference type="InterPro" id="IPR001126">
    <property type="entry name" value="UmuC"/>
</dbReference>
<evidence type="ECO:0000256" key="2">
    <source>
        <dbReference type="ARBA" id="ARBA00022763"/>
    </source>
</evidence>
<evidence type="ECO:0000256" key="1">
    <source>
        <dbReference type="ARBA" id="ARBA00010945"/>
    </source>
</evidence>
<keyword evidence="8" id="KW-1185">Reference proteome</keyword>
<gene>
    <name evidence="7" type="ORF">EI427_13170</name>
</gene>
<dbReference type="Gene3D" id="3.30.1490.100">
    <property type="entry name" value="DNA polymerase, Y-family, little finger domain"/>
    <property type="match status" value="1"/>
</dbReference>
<dbReference type="PANTHER" id="PTHR11076:SF34">
    <property type="entry name" value="PROTEIN UMUC"/>
    <property type="match status" value="1"/>
</dbReference>
<keyword evidence="2" id="KW-0227">DNA damage</keyword>
<sequence>MKKDILGREQKKYALVDCNSFYASCEKVFRPDLEGRPVVVLSNNDGCVVAGSKEAKKLGLTMGVPFFKMKSTIQKHQVAVFSSNYALYASLSRRVMSLLRNYGSSIEVYSIDEAFLDVSKSAQTTEVGSIIHNVIQQSTGIPVAVGIGSTKTLAKLANHVAKKNDSFSGVCELSSYKEGQKYIAHLPIDELWGIGRQHTKSLQEHNVYTIGSFMALPESYIKKKWHTPVWRIYKELQGVRCHTFIDNAPKKKGIGTARTFAKPVNTWSKLKEIVSGFIATVAVKLRNQNSCTQRLSVFVTTDKYREQNPYFGSKSICLPMPTDDTSTLIKAVLPLLKALFHDKHNYRKAGVYITDIKPNTSRQLAIGTPCSTEALEKQSTLSATIDKINQKLGKNTLVFATQRLSAKHPFDMKQTNKSQRFTTSLDEIACVS</sequence>
<dbReference type="Gene3D" id="1.10.150.20">
    <property type="entry name" value="5' to 3' exonuclease, C-terminal subdomain"/>
    <property type="match status" value="1"/>
</dbReference>
<dbReference type="Proteomes" id="UP000267268">
    <property type="component" value="Chromosome 1"/>
</dbReference>
<dbReference type="InterPro" id="IPR017961">
    <property type="entry name" value="DNA_pol_Y-fam_little_finger"/>
</dbReference>
<dbReference type="EMBL" id="CP034562">
    <property type="protein sequence ID" value="AZQ63156.1"/>
    <property type="molecule type" value="Genomic_DNA"/>
</dbReference>
<evidence type="ECO:0000259" key="6">
    <source>
        <dbReference type="PROSITE" id="PS50173"/>
    </source>
</evidence>
<dbReference type="PANTHER" id="PTHR11076">
    <property type="entry name" value="DNA REPAIR POLYMERASE UMUC / TRANSFERASE FAMILY MEMBER"/>
    <property type="match status" value="1"/>
</dbReference>
<dbReference type="CDD" id="cd01700">
    <property type="entry name" value="PolY_Pol_V_umuC"/>
    <property type="match status" value="1"/>
</dbReference>
<evidence type="ECO:0000313" key="8">
    <source>
        <dbReference type="Proteomes" id="UP000267268"/>
    </source>
</evidence>
<dbReference type="OrthoDB" id="9808813at2"/>
<dbReference type="GO" id="GO:0009432">
    <property type="term" value="P:SOS response"/>
    <property type="evidence" value="ECO:0007669"/>
    <property type="project" value="UniProtKB-KW"/>
</dbReference>
<evidence type="ECO:0000313" key="7">
    <source>
        <dbReference type="EMBL" id="AZQ63156.1"/>
    </source>
</evidence>
<dbReference type="GO" id="GO:0005829">
    <property type="term" value="C:cytosol"/>
    <property type="evidence" value="ECO:0007669"/>
    <property type="project" value="TreeGrafter"/>
</dbReference>
<organism evidence="7 8">
    <name type="scientific">Flammeovirga pectinis</name>
    <dbReference type="NCBI Taxonomy" id="2494373"/>
    <lineage>
        <taxon>Bacteria</taxon>
        <taxon>Pseudomonadati</taxon>
        <taxon>Bacteroidota</taxon>
        <taxon>Cytophagia</taxon>
        <taxon>Cytophagales</taxon>
        <taxon>Flammeovirgaceae</taxon>
        <taxon>Flammeovirga</taxon>
    </lineage>
</organism>
<dbReference type="PROSITE" id="PS50173">
    <property type="entry name" value="UMUC"/>
    <property type="match status" value="1"/>
</dbReference>
<dbReference type="GO" id="GO:0006281">
    <property type="term" value="P:DNA repair"/>
    <property type="evidence" value="ECO:0007669"/>
    <property type="project" value="UniProtKB-KW"/>
</dbReference>
<evidence type="ECO:0000256" key="3">
    <source>
        <dbReference type="ARBA" id="ARBA00023199"/>
    </source>
</evidence>
<dbReference type="InterPro" id="IPR050116">
    <property type="entry name" value="DNA_polymerase-Y"/>
</dbReference>
<evidence type="ECO:0000256" key="5">
    <source>
        <dbReference type="ARBA" id="ARBA00023236"/>
    </source>
</evidence>
<dbReference type="RefSeq" id="WP_126615374.1">
    <property type="nucleotide sequence ID" value="NZ_CP034562.1"/>
</dbReference>
<proteinExistence type="inferred from homology"/>
<dbReference type="SUPFAM" id="SSF56672">
    <property type="entry name" value="DNA/RNA polymerases"/>
    <property type="match status" value="1"/>
</dbReference>
<dbReference type="GO" id="GO:0003684">
    <property type="term" value="F:damaged DNA binding"/>
    <property type="evidence" value="ECO:0007669"/>
    <property type="project" value="InterPro"/>
</dbReference>
<dbReference type="Pfam" id="PF00817">
    <property type="entry name" value="IMS"/>
    <property type="match status" value="1"/>
</dbReference>